<dbReference type="EMBL" id="QRPK01000008">
    <property type="protein sequence ID" value="RHM14429.1"/>
    <property type="molecule type" value="Genomic_DNA"/>
</dbReference>
<dbReference type="Proteomes" id="UP000284868">
    <property type="component" value="Unassembled WGS sequence"/>
</dbReference>
<evidence type="ECO:0000256" key="1">
    <source>
        <dbReference type="SAM" id="MobiDB-lite"/>
    </source>
</evidence>
<keyword evidence="3" id="KW-0732">Signal</keyword>
<keyword evidence="2" id="KW-1133">Transmembrane helix</keyword>
<sequence length="250" mass="27885">MIKKRIMAIVLCVAFLCFPQTIAAQEQRNIFLDVNNNKVDVYIDMRNLSSITSLQLSLKVTSEKETLDLENFAFEFNENIENKIQKWTYQPETGVLNIYLADQEVTTLTAQSKLYLGTLSVRASNLENVKITVDENALQYVNKENLLTQDEKTISSTVTLGKKDDSQENGDNANGNHGGNTDEDSLDSQGDDHLNDADKGDGEDTKKPVKEDIQTGRVVPIALYTATVLVTLIAGAILIVLKKKEELTRR</sequence>
<keyword evidence="5" id="KW-1185">Reference proteome</keyword>
<dbReference type="RefSeq" id="WP_118365329.1">
    <property type="nucleotide sequence ID" value="NZ_JAKNEM010000001.1"/>
</dbReference>
<feature type="compositionally biased region" description="Basic and acidic residues" evidence="1">
    <location>
        <begin position="190"/>
        <end position="211"/>
    </location>
</feature>
<gene>
    <name evidence="4" type="ORF">DWZ83_02645</name>
</gene>
<evidence type="ECO:0000256" key="3">
    <source>
        <dbReference type="SAM" id="SignalP"/>
    </source>
</evidence>
<feature type="transmembrane region" description="Helical" evidence="2">
    <location>
        <begin position="221"/>
        <end position="241"/>
    </location>
</feature>
<keyword evidence="2" id="KW-0812">Transmembrane</keyword>
<evidence type="ECO:0000313" key="4">
    <source>
        <dbReference type="EMBL" id="RHM14429.1"/>
    </source>
</evidence>
<proteinExistence type="predicted"/>
<evidence type="ECO:0008006" key="6">
    <source>
        <dbReference type="Google" id="ProtNLM"/>
    </source>
</evidence>
<evidence type="ECO:0000256" key="2">
    <source>
        <dbReference type="SAM" id="Phobius"/>
    </source>
</evidence>
<dbReference type="OrthoDB" id="1653392at2"/>
<organism evidence="4 5">
    <name type="scientific">Amedibacillus dolichus</name>
    <dbReference type="NCBI Taxonomy" id="31971"/>
    <lineage>
        <taxon>Bacteria</taxon>
        <taxon>Bacillati</taxon>
        <taxon>Bacillota</taxon>
        <taxon>Erysipelotrichia</taxon>
        <taxon>Erysipelotrichales</taxon>
        <taxon>Erysipelotrichaceae</taxon>
        <taxon>Amedibacillus</taxon>
    </lineage>
</organism>
<keyword evidence="2" id="KW-0472">Membrane</keyword>
<feature type="signal peptide" evidence="3">
    <location>
        <begin position="1"/>
        <end position="23"/>
    </location>
</feature>
<comment type="caution">
    <text evidence="4">The sequence shown here is derived from an EMBL/GenBank/DDBJ whole genome shotgun (WGS) entry which is preliminary data.</text>
</comment>
<feature type="chain" id="PRO_5039005143" description="LPXTG cell wall anchor domain-containing protein" evidence="3">
    <location>
        <begin position="24"/>
        <end position="250"/>
    </location>
</feature>
<evidence type="ECO:0000313" key="5">
    <source>
        <dbReference type="Proteomes" id="UP000284868"/>
    </source>
</evidence>
<accession>A0A415PP00</accession>
<protein>
    <recommendedName>
        <fullName evidence="6">LPXTG cell wall anchor domain-containing protein</fullName>
    </recommendedName>
</protein>
<name>A0A415PP00_9FIRM</name>
<reference evidence="4 5" key="1">
    <citation type="submission" date="2018-08" db="EMBL/GenBank/DDBJ databases">
        <title>A genome reference for cultivated species of the human gut microbiota.</title>
        <authorList>
            <person name="Zou Y."/>
            <person name="Xue W."/>
            <person name="Luo G."/>
        </authorList>
    </citation>
    <scope>NUCLEOTIDE SEQUENCE [LARGE SCALE GENOMIC DNA]</scope>
    <source>
        <strain evidence="4 5">AF35-6BH</strain>
    </source>
</reference>
<feature type="region of interest" description="Disordered" evidence="1">
    <location>
        <begin position="159"/>
        <end position="211"/>
    </location>
</feature>
<dbReference type="AlphaFoldDB" id="A0A415PP00"/>